<reference evidence="10 11" key="1">
    <citation type="submission" date="2016-10" db="EMBL/GenBank/DDBJ databases">
        <authorList>
            <person name="de Groot N.N."/>
        </authorList>
    </citation>
    <scope>NUCLEOTIDE SEQUENCE [LARGE SCALE GENOMIC DNA]</scope>
    <source>
        <strain evidence="10 11">DSM 8423</strain>
    </source>
</reference>
<keyword evidence="4" id="KW-0808">Transferase</keyword>
<feature type="domain" description="PAS" evidence="8">
    <location>
        <begin position="789"/>
        <end position="830"/>
    </location>
</feature>
<dbReference type="SUPFAM" id="SSF55785">
    <property type="entry name" value="PYP-like sensor domain (PAS domain)"/>
    <property type="match status" value="5"/>
</dbReference>
<keyword evidence="6" id="KW-0175">Coiled coil</keyword>
<evidence type="ECO:0000256" key="3">
    <source>
        <dbReference type="ARBA" id="ARBA00022553"/>
    </source>
</evidence>
<dbReference type="Pfam" id="PF13188">
    <property type="entry name" value="PAS_8"/>
    <property type="match status" value="2"/>
</dbReference>
<protein>
    <recommendedName>
        <fullName evidence="2">histidine kinase</fullName>
        <ecNumber evidence="2">2.7.13.3</ecNumber>
    </recommendedName>
</protein>
<feature type="domain" description="PAC" evidence="9">
    <location>
        <begin position="609"/>
        <end position="661"/>
    </location>
</feature>
<dbReference type="SMART" id="SM00421">
    <property type="entry name" value="HTH_LUXR"/>
    <property type="match status" value="1"/>
</dbReference>
<dbReference type="AlphaFoldDB" id="A0A1H8B0F5"/>
<evidence type="ECO:0000313" key="11">
    <source>
        <dbReference type="Proteomes" id="UP000198744"/>
    </source>
</evidence>
<name>A0A1H8B0F5_9BACT</name>
<sequence length="1064" mass="122941">MNYGKMTKSQLIEKIEELSRRNLELESCKVISNPQEPDKGLSPGSLFAMESDAKELELAEIVDIPAIQSIMSSFHELAPTTWALVDLKGNVLISVGWQDICVKYHRVHPETCRFCNESDVRLSTGVAFGEYKLYKCMNNLWDVATPIIVGGRHIGNLFSGQFIFEDERVDYDFFRFQARRYGFPEEEYIAALDSLPRLSRPYLDKILTFFMRLAQVISQLSYSNIRLTCSLEEKQALMTSLRANEEKYRDIFDNALGGIYRTTPEGRFLDANPALAHIFGYNSPEELMNLVSHVGKQLHVDPEGRKRFVAFMEEQDYAHHEAQIRRKDGDTCWVRFSGRAVRDTEGNTLHYEGFCEDITERKRAEEELSRYRNQLEELVKERTFQLEENNRLLISEIAERKRIEEALRISEDNYRTIFENTGNATLIFEEDTTISLVNTEFVNLFKYSREETEGRKSWTELVPKEDLDWMMDNHRWRKIDPESVPNKYELKVVDRKGSIHDVYLTVAMIPDTGKRVASIMDVTPLKKTEKALAQNEALYRNLYENAPFGMFQAAFDSGRLLGANAAYANMLGYQSPEELMSSIAEIASLHVDPKDQSTVLATLKQQDWFYGEYPRFRKDGSIMFGKVAIRRVLKPNGTIDVLEGIVEDVTEQRRAEEELKKYVEEIRDLYENAPCGYHSFAEDGTILRMNDTELSWLGYSRDEVIGKMKISDLLTSEAYKVLQNDRNILKKRGWLRDIESTWIRKDGSFFDVLVNVTAVYDEKGKYLANRCSAFDNTERKGMEDALVANEALYRNLFENASIGMFQSTLEGKFLRINKTYATMLGYDSPEEVLSTITDTSTQIHADSRNRDELLAALEDHGWFYTEQPYLRKDGSIMIGQLAVRKVDKQGGATPYLEGIVEDITERKRAEEALIKRERELRIQAKNLMEVNTTLKVLLNTMEKDQEEFKERFLTNIKDQVLPHLDRLKKRPLPDVEKSLVKMAENSLDEIASPFVQKLNSNYLKLTKKELQIATLIKEGKTSKEIAELLNSKKRVIEFHRENIREKLGLKNKKENLAILLRSFS</sequence>
<dbReference type="Pfam" id="PF13426">
    <property type="entry name" value="PAS_9"/>
    <property type="match status" value="2"/>
</dbReference>
<dbReference type="InterPro" id="IPR000700">
    <property type="entry name" value="PAS-assoc_C"/>
</dbReference>
<feature type="domain" description="PAS" evidence="8">
    <location>
        <begin position="410"/>
        <end position="466"/>
    </location>
</feature>
<dbReference type="PROSITE" id="PS50113">
    <property type="entry name" value="PAC"/>
    <property type="match status" value="4"/>
</dbReference>
<dbReference type="STRING" id="43775.SAMN04489760_1448"/>
<evidence type="ECO:0000259" key="9">
    <source>
        <dbReference type="PROSITE" id="PS50113"/>
    </source>
</evidence>
<evidence type="ECO:0000259" key="7">
    <source>
        <dbReference type="PROSITE" id="PS50043"/>
    </source>
</evidence>
<dbReference type="Gene3D" id="1.10.10.10">
    <property type="entry name" value="Winged helix-like DNA-binding domain superfamily/Winged helix DNA-binding domain"/>
    <property type="match status" value="1"/>
</dbReference>
<dbReference type="InterPro" id="IPR052162">
    <property type="entry name" value="Sensor_kinase/Photoreceptor"/>
</dbReference>
<gene>
    <name evidence="10" type="ORF">SAMN04489760_1448</name>
</gene>
<dbReference type="NCBIfam" id="TIGR00229">
    <property type="entry name" value="sensory_box"/>
    <property type="match status" value="5"/>
</dbReference>
<dbReference type="EMBL" id="FOBS01000044">
    <property type="protein sequence ID" value="SEM76405.1"/>
    <property type="molecule type" value="Genomic_DNA"/>
</dbReference>
<dbReference type="InterPro" id="IPR013767">
    <property type="entry name" value="PAS_fold"/>
</dbReference>
<feature type="domain" description="PAC" evidence="9">
    <location>
        <begin position="318"/>
        <end position="370"/>
    </location>
</feature>
<dbReference type="SMART" id="SM00086">
    <property type="entry name" value="PAC"/>
    <property type="match status" value="4"/>
</dbReference>
<feature type="domain" description="PAC" evidence="9">
    <location>
        <begin position="863"/>
        <end position="915"/>
    </location>
</feature>
<dbReference type="InterPro" id="IPR036388">
    <property type="entry name" value="WH-like_DNA-bd_sf"/>
</dbReference>
<keyword evidence="5" id="KW-0418">Kinase</keyword>
<dbReference type="Gene3D" id="3.30.450.20">
    <property type="entry name" value="PAS domain"/>
    <property type="match status" value="5"/>
</dbReference>
<evidence type="ECO:0000256" key="5">
    <source>
        <dbReference type="ARBA" id="ARBA00022777"/>
    </source>
</evidence>
<comment type="catalytic activity">
    <reaction evidence="1">
        <text>ATP + protein L-histidine = ADP + protein N-phospho-L-histidine.</text>
        <dbReference type="EC" id="2.7.13.3"/>
    </reaction>
</comment>
<dbReference type="GO" id="GO:0006355">
    <property type="term" value="P:regulation of DNA-templated transcription"/>
    <property type="evidence" value="ECO:0007669"/>
    <property type="project" value="InterPro"/>
</dbReference>
<dbReference type="GO" id="GO:0003677">
    <property type="term" value="F:DNA binding"/>
    <property type="evidence" value="ECO:0007669"/>
    <property type="project" value="InterPro"/>
</dbReference>
<dbReference type="PROSITE" id="PS50043">
    <property type="entry name" value="HTH_LUXR_2"/>
    <property type="match status" value="1"/>
</dbReference>
<keyword evidence="11" id="KW-1185">Reference proteome</keyword>
<evidence type="ECO:0000313" key="10">
    <source>
        <dbReference type="EMBL" id="SEM76405.1"/>
    </source>
</evidence>
<dbReference type="EC" id="2.7.13.3" evidence="2"/>
<dbReference type="PANTHER" id="PTHR43304:SF1">
    <property type="entry name" value="PAC DOMAIN-CONTAINING PROTEIN"/>
    <property type="match status" value="1"/>
</dbReference>
<dbReference type="InterPro" id="IPR000792">
    <property type="entry name" value="Tscrpt_reg_LuxR_C"/>
</dbReference>
<dbReference type="RefSeq" id="WP_175476635.1">
    <property type="nucleotide sequence ID" value="NZ_FOBS01000044.1"/>
</dbReference>
<organism evidence="10 11">
    <name type="scientific">Syntrophus gentianae</name>
    <dbReference type="NCBI Taxonomy" id="43775"/>
    <lineage>
        <taxon>Bacteria</taxon>
        <taxon>Pseudomonadati</taxon>
        <taxon>Thermodesulfobacteriota</taxon>
        <taxon>Syntrophia</taxon>
        <taxon>Syntrophales</taxon>
        <taxon>Syntrophaceae</taxon>
        <taxon>Syntrophus</taxon>
    </lineage>
</organism>
<dbReference type="CDD" id="cd00130">
    <property type="entry name" value="PAS"/>
    <property type="match status" value="5"/>
</dbReference>
<dbReference type="CDD" id="cd06170">
    <property type="entry name" value="LuxR_C_like"/>
    <property type="match status" value="1"/>
</dbReference>
<dbReference type="GO" id="GO:0004673">
    <property type="term" value="F:protein histidine kinase activity"/>
    <property type="evidence" value="ECO:0007669"/>
    <property type="project" value="UniProtKB-EC"/>
</dbReference>
<feature type="domain" description="PAS" evidence="8">
    <location>
        <begin position="535"/>
        <end position="605"/>
    </location>
</feature>
<dbReference type="Pfam" id="PF00989">
    <property type="entry name" value="PAS"/>
    <property type="match status" value="1"/>
</dbReference>
<keyword evidence="3" id="KW-0597">Phosphoprotein</keyword>
<dbReference type="PRINTS" id="PR00038">
    <property type="entry name" value="HTHLUXR"/>
</dbReference>
<feature type="domain" description="PAS" evidence="8">
    <location>
        <begin position="244"/>
        <end position="285"/>
    </location>
</feature>
<dbReference type="Pfam" id="PF10114">
    <property type="entry name" value="PocR"/>
    <property type="match status" value="1"/>
</dbReference>
<proteinExistence type="predicted"/>
<dbReference type="InterPro" id="IPR000014">
    <property type="entry name" value="PAS"/>
</dbReference>
<feature type="domain" description="PAS" evidence="8">
    <location>
        <begin position="662"/>
        <end position="733"/>
    </location>
</feature>
<evidence type="ECO:0000259" key="8">
    <source>
        <dbReference type="PROSITE" id="PS50112"/>
    </source>
</evidence>
<dbReference type="InterPro" id="IPR035965">
    <property type="entry name" value="PAS-like_dom_sf"/>
</dbReference>
<dbReference type="InterPro" id="IPR016032">
    <property type="entry name" value="Sig_transdc_resp-reg_C-effctor"/>
</dbReference>
<dbReference type="InterPro" id="IPR018771">
    <property type="entry name" value="PocR_dom"/>
</dbReference>
<dbReference type="Pfam" id="PF00196">
    <property type="entry name" value="GerE"/>
    <property type="match status" value="1"/>
</dbReference>
<feature type="coiled-coil region" evidence="6">
    <location>
        <begin position="361"/>
        <end position="388"/>
    </location>
</feature>
<dbReference type="SUPFAM" id="SSF46894">
    <property type="entry name" value="C-terminal effector domain of the bipartite response regulators"/>
    <property type="match status" value="1"/>
</dbReference>
<dbReference type="PANTHER" id="PTHR43304">
    <property type="entry name" value="PHYTOCHROME-LIKE PROTEIN CPH1"/>
    <property type="match status" value="1"/>
</dbReference>
<dbReference type="PROSITE" id="PS50112">
    <property type="entry name" value="PAS"/>
    <property type="match status" value="5"/>
</dbReference>
<evidence type="ECO:0000256" key="2">
    <source>
        <dbReference type="ARBA" id="ARBA00012438"/>
    </source>
</evidence>
<evidence type="ECO:0000256" key="6">
    <source>
        <dbReference type="SAM" id="Coils"/>
    </source>
</evidence>
<feature type="domain" description="PAC" evidence="9">
    <location>
        <begin position="736"/>
        <end position="788"/>
    </location>
</feature>
<accession>A0A1H8B0F5</accession>
<dbReference type="SMART" id="SM00091">
    <property type="entry name" value="PAS"/>
    <property type="match status" value="5"/>
</dbReference>
<evidence type="ECO:0000256" key="4">
    <source>
        <dbReference type="ARBA" id="ARBA00022679"/>
    </source>
</evidence>
<dbReference type="InterPro" id="IPR001610">
    <property type="entry name" value="PAC"/>
</dbReference>
<feature type="domain" description="HTH luxR-type" evidence="7">
    <location>
        <begin position="998"/>
        <end position="1063"/>
    </location>
</feature>
<evidence type="ECO:0000256" key="1">
    <source>
        <dbReference type="ARBA" id="ARBA00000085"/>
    </source>
</evidence>
<dbReference type="Proteomes" id="UP000198744">
    <property type="component" value="Unassembled WGS sequence"/>
</dbReference>